<dbReference type="InterPro" id="IPR045843">
    <property type="entry name" value="IND-like"/>
</dbReference>
<keyword evidence="3" id="KW-0804">Transcription</keyword>
<evidence type="ECO:0000256" key="1">
    <source>
        <dbReference type="ARBA" id="ARBA00004123"/>
    </source>
</evidence>
<dbReference type="GO" id="GO:0000978">
    <property type="term" value="F:RNA polymerase II cis-regulatory region sequence-specific DNA binding"/>
    <property type="evidence" value="ECO:0007669"/>
    <property type="project" value="TreeGrafter"/>
</dbReference>
<comment type="caution">
    <text evidence="7">The sequence shown here is derived from an EMBL/GenBank/DDBJ whole genome shotgun (WGS) entry which is preliminary data.</text>
</comment>
<dbReference type="PROSITE" id="PS50888">
    <property type="entry name" value="BHLH"/>
    <property type="match status" value="1"/>
</dbReference>
<evidence type="ECO:0000313" key="8">
    <source>
        <dbReference type="Proteomes" id="UP000825935"/>
    </source>
</evidence>
<dbReference type="PANTHER" id="PTHR16223">
    <property type="entry name" value="TRANSCRIPTION FACTOR BHLH83-RELATED"/>
    <property type="match status" value="1"/>
</dbReference>
<dbReference type="PANTHER" id="PTHR16223:SF268">
    <property type="entry name" value="SPERMATOGENESIS- AND OOGENESIS-SPECIFIC BASIC HELIX-LOOP-HELIX-CONTAINING PROTEIN 2"/>
    <property type="match status" value="1"/>
</dbReference>
<dbReference type="Proteomes" id="UP000825935">
    <property type="component" value="Chromosome 4"/>
</dbReference>
<dbReference type="Gene3D" id="4.10.280.10">
    <property type="entry name" value="Helix-loop-helix DNA-binding domain"/>
    <property type="match status" value="1"/>
</dbReference>
<evidence type="ECO:0000256" key="2">
    <source>
        <dbReference type="ARBA" id="ARBA00023015"/>
    </source>
</evidence>
<feature type="region of interest" description="Disordered" evidence="5">
    <location>
        <begin position="124"/>
        <end position="146"/>
    </location>
</feature>
<organism evidence="7 8">
    <name type="scientific">Ceratopteris richardii</name>
    <name type="common">Triangle waterfern</name>
    <dbReference type="NCBI Taxonomy" id="49495"/>
    <lineage>
        <taxon>Eukaryota</taxon>
        <taxon>Viridiplantae</taxon>
        <taxon>Streptophyta</taxon>
        <taxon>Embryophyta</taxon>
        <taxon>Tracheophyta</taxon>
        <taxon>Polypodiopsida</taxon>
        <taxon>Polypodiidae</taxon>
        <taxon>Polypodiales</taxon>
        <taxon>Pteridineae</taxon>
        <taxon>Pteridaceae</taxon>
        <taxon>Parkerioideae</taxon>
        <taxon>Ceratopteris</taxon>
    </lineage>
</organism>
<dbReference type="SUPFAM" id="SSF47459">
    <property type="entry name" value="HLH, helix-loop-helix DNA-binding domain"/>
    <property type="match status" value="1"/>
</dbReference>
<feature type="compositionally biased region" description="Polar residues" evidence="5">
    <location>
        <begin position="134"/>
        <end position="143"/>
    </location>
</feature>
<protein>
    <recommendedName>
        <fullName evidence="6">BHLH domain-containing protein</fullName>
    </recommendedName>
</protein>
<gene>
    <name evidence="7" type="ORF">KP509_04G038900</name>
</gene>
<reference evidence="7" key="1">
    <citation type="submission" date="2021-08" db="EMBL/GenBank/DDBJ databases">
        <title>WGS assembly of Ceratopteris richardii.</title>
        <authorList>
            <person name="Marchant D.B."/>
            <person name="Chen G."/>
            <person name="Jenkins J."/>
            <person name="Shu S."/>
            <person name="Leebens-Mack J."/>
            <person name="Grimwood J."/>
            <person name="Schmutz J."/>
            <person name="Soltis P."/>
            <person name="Soltis D."/>
            <person name="Chen Z.-H."/>
        </authorList>
    </citation>
    <scope>NUCLEOTIDE SEQUENCE</scope>
    <source>
        <strain evidence="7">Whitten #5841</strain>
        <tissue evidence="7">Leaf</tissue>
    </source>
</reference>
<dbReference type="AlphaFoldDB" id="A0A8T2UZ63"/>
<dbReference type="OrthoDB" id="1963626at2759"/>
<keyword evidence="4" id="KW-0539">Nucleus</keyword>
<keyword evidence="8" id="KW-1185">Reference proteome</keyword>
<dbReference type="InterPro" id="IPR036638">
    <property type="entry name" value="HLH_DNA-bd_sf"/>
</dbReference>
<proteinExistence type="predicted"/>
<feature type="region of interest" description="Disordered" evidence="5">
    <location>
        <begin position="427"/>
        <end position="447"/>
    </location>
</feature>
<evidence type="ECO:0000259" key="6">
    <source>
        <dbReference type="PROSITE" id="PS50888"/>
    </source>
</evidence>
<evidence type="ECO:0000313" key="7">
    <source>
        <dbReference type="EMBL" id="KAH7438963.1"/>
    </source>
</evidence>
<sequence>MKALMEANERNFILGGAMSNVLTESNQMATVGEFYSTDSVQEGLQDLSRLSHPIQTTHFSSSNDLLVDAKWLHQKRHRRLLLSSALDTHSSAYSRTYDSSSLPSNDTHEGMKLFIQRETEGVSQATDGPLSAMGNGSNSTSPEQAARSDLYGHTFDSSKGAPFKACTQHDVLWCSHPQAATKFLNGMSGFLNGPFVKTNRSQDMIWRSHQEVPNMVLVPSFLIQNSANQSQGASRVEHGKTKPRMRARRGQATDPHSIAERIRRERITERIRLLQELVPNTNKADRAIMLDEIIEYVKFLVVQVKVLSMNKLVNDSLILQSITFPQRTESCQGQIKIIFMSLQAKDTKAAEEMKGEASSASGESLLAMEEYVAARLMTNDVGAALRFLQDKGLCLVPISYVHSRRTNIDASLSATTQLCPSISVNTPLSSPQLSPSQSSSPITAGSK</sequence>
<dbReference type="GO" id="GO:0000981">
    <property type="term" value="F:DNA-binding transcription factor activity, RNA polymerase II-specific"/>
    <property type="evidence" value="ECO:0007669"/>
    <property type="project" value="TreeGrafter"/>
</dbReference>
<name>A0A8T2UZ63_CERRI</name>
<keyword evidence="2" id="KW-0805">Transcription regulation</keyword>
<comment type="subcellular location">
    <subcellularLocation>
        <location evidence="1">Nucleus</location>
    </subcellularLocation>
</comment>
<dbReference type="GO" id="GO:0005634">
    <property type="term" value="C:nucleus"/>
    <property type="evidence" value="ECO:0007669"/>
    <property type="project" value="UniProtKB-SubCell"/>
</dbReference>
<feature type="domain" description="BHLH" evidence="6">
    <location>
        <begin position="251"/>
        <end position="300"/>
    </location>
</feature>
<evidence type="ECO:0000256" key="5">
    <source>
        <dbReference type="SAM" id="MobiDB-lite"/>
    </source>
</evidence>
<dbReference type="EMBL" id="CM035409">
    <property type="protein sequence ID" value="KAH7438963.1"/>
    <property type="molecule type" value="Genomic_DNA"/>
</dbReference>
<dbReference type="Pfam" id="PF00010">
    <property type="entry name" value="HLH"/>
    <property type="match status" value="1"/>
</dbReference>
<dbReference type="SMART" id="SM00353">
    <property type="entry name" value="HLH"/>
    <property type="match status" value="1"/>
</dbReference>
<feature type="region of interest" description="Disordered" evidence="5">
    <location>
        <begin position="228"/>
        <end position="255"/>
    </location>
</feature>
<feature type="compositionally biased region" description="Low complexity" evidence="5">
    <location>
        <begin position="427"/>
        <end position="441"/>
    </location>
</feature>
<accession>A0A8T2UZ63</accession>
<evidence type="ECO:0000256" key="4">
    <source>
        <dbReference type="ARBA" id="ARBA00023242"/>
    </source>
</evidence>
<evidence type="ECO:0000256" key="3">
    <source>
        <dbReference type="ARBA" id="ARBA00023163"/>
    </source>
</evidence>
<dbReference type="InterPro" id="IPR011598">
    <property type="entry name" value="bHLH_dom"/>
</dbReference>
<dbReference type="GO" id="GO:0046983">
    <property type="term" value="F:protein dimerization activity"/>
    <property type="evidence" value="ECO:0007669"/>
    <property type="project" value="InterPro"/>
</dbReference>